<name>A0A1N6IX83_9FLAO</name>
<reference evidence="2" key="1">
    <citation type="submission" date="2016-12" db="EMBL/GenBank/DDBJ databases">
        <authorList>
            <person name="Varghese N."/>
            <person name="Submissions S."/>
        </authorList>
    </citation>
    <scope>NUCLEOTIDE SEQUENCE [LARGE SCALE GENOMIC DNA]</scope>
    <source>
        <strain evidence="2">DSM 16779</strain>
    </source>
</reference>
<keyword evidence="2" id="KW-1185">Reference proteome</keyword>
<dbReference type="Proteomes" id="UP000184782">
    <property type="component" value="Unassembled WGS sequence"/>
</dbReference>
<sequence length="69" mass="8348">MSKFSTFLLNLRSSINFGIIKEPIFKIFDRLSSYLFSIGNILFLMKINIRRYTEKSNDRFKLHWYSISF</sequence>
<dbReference type="AlphaFoldDB" id="A0A1N6IX83"/>
<evidence type="ECO:0000313" key="1">
    <source>
        <dbReference type="EMBL" id="SIO36611.1"/>
    </source>
</evidence>
<protein>
    <submittedName>
        <fullName evidence="1">Uncharacterized protein</fullName>
    </submittedName>
</protein>
<proteinExistence type="predicted"/>
<accession>A0A1N6IX83</accession>
<dbReference type="STRING" id="59733.SAMN05421769_3872"/>
<dbReference type="EMBL" id="FSRQ01000005">
    <property type="protein sequence ID" value="SIO36611.1"/>
    <property type="molecule type" value="Genomic_DNA"/>
</dbReference>
<organism evidence="1 2">
    <name type="scientific">Chryseobacterium scophthalmum</name>
    <dbReference type="NCBI Taxonomy" id="59733"/>
    <lineage>
        <taxon>Bacteria</taxon>
        <taxon>Pseudomonadati</taxon>
        <taxon>Bacteroidota</taxon>
        <taxon>Flavobacteriia</taxon>
        <taxon>Flavobacteriales</taxon>
        <taxon>Weeksellaceae</taxon>
        <taxon>Chryseobacterium group</taxon>
        <taxon>Chryseobacterium</taxon>
    </lineage>
</organism>
<gene>
    <name evidence="1" type="ORF">SAMN05421769_3872</name>
</gene>
<evidence type="ECO:0000313" key="2">
    <source>
        <dbReference type="Proteomes" id="UP000184782"/>
    </source>
</evidence>